<dbReference type="PANTHER" id="PTHR33353">
    <property type="entry name" value="PUTATIVE (AFU_ORTHOLOGUE AFUA_1G12560)-RELATED"/>
    <property type="match status" value="1"/>
</dbReference>
<keyword evidence="6" id="KW-0136">Cellulose degradation</keyword>
<dbReference type="Pfam" id="PF03443">
    <property type="entry name" value="AA9"/>
    <property type="match status" value="1"/>
</dbReference>
<evidence type="ECO:0000256" key="9">
    <source>
        <dbReference type="ARBA" id="ARBA00023033"/>
    </source>
</evidence>
<dbReference type="PANTHER" id="PTHR33353:SF10">
    <property type="entry name" value="ENDO-BETA-1,4-GLUCANASE D"/>
    <property type="match status" value="1"/>
</dbReference>
<feature type="domain" description="Auxiliary Activity family 9 catalytic" evidence="16">
    <location>
        <begin position="23"/>
        <end position="176"/>
    </location>
</feature>
<dbReference type="AlphaFoldDB" id="A0A4Q9M5T5"/>
<keyword evidence="12" id="KW-0624">Polysaccharide degradation</keyword>
<dbReference type="GO" id="GO:0005576">
    <property type="term" value="C:extracellular region"/>
    <property type="evidence" value="ECO:0007669"/>
    <property type="project" value="UniProtKB-SubCell"/>
</dbReference>
<evidence type="ECO:0000259" key="16">
    <source>
        <dbReference type="Pfam" id="PF03443"/>
    </source>
</evidence>
<evidence type="ECO:0000256" key="8">
    <source>
        <dbReference type="ARBA" id="ARBA00023008"/>
    </source>
</evidence>
<name>A0A4Q9M5T5_9APHY</name>
<keyword evidence="11" id="KW-0119">Carbohydrate metabolism</keyword>
<evidence type="ECO:0000256" key="2">
    <source>
        <dbReference type="ARBA" id="ARBA00004613"/>
    </source>
</evidence>
<evidence type="ECO:0000256" key="7">
    <source>
        <dbReference type="ARBA" id="ARBA00023002"/>
    </source>
</evidence>
<organism evidence="17">
    <name type="scientific">Dichomitus squalens</name>
    <dbReference type="NCBI Taxonomy" id="114155"/>
    <lineage>
        <taxon>Eukaryota</taxon>
        <taxon>Fungi</taxon>
        <taxon>Dikarya</taxon>
        <taxon>Basidiomycota</taxon>
        <taxon>Agaricomycotina</taxon>
        <taxon>Agaricomycetes</taxon>
        <taxon>Polyporales</taxon>
        <taxon>Polyporaceae</taxon>
        <taxon>Dichomitus</taxon>
    </lineage>
</organism>
<proteinExistence type="inferred from homology"/>
<keyword evidence="4" id="KW-0479">Metal-binding</keyword>
<dbReference type="OrthoDB" id="4849160at2759"/>
<dbReference type="Gene3D" id="2.70.50.70">
    <property type="match status" value="1"/>
</dbReference>
<dbReference type="InterPro" id="IPR049892">
    <property type="entry name" value="AA9"/>
</dbReference>
<keyword evidence="10" id="KW-1015">Disulfide bond</keyword>
<evidence type="ECO:0000256" key="14">
    <source>
        <dbReference type="ARBA" id="ARBA00045077"/>
    </source>
</evidence>
<keyword evidence="3" id="KW-0964">Secreted</keyword>
<dbReference type="GO" id="GO:0004497">
    <property type="term" value="F:monooxygenase activity"/>
    <property type="evidence" value="ECO:0007669"/>
    <property type="project" value="UniProtKB-KW"/>
</dbReference>
<evidence type="ECO:0000256" key="3">
    <source>
        <dbReference type="ARBA" id="ARBA00022525"/>
    </source>
</evidence>
<dbReference type="GO" id="GO:0030245">
    <property type="term" value="P:cellulose catabolic process"/>
    <property type="evidence" value="ECO:0007669"/>
    <property type="project" value="UniProtKB-KW"/>
</dbReference>
<reference evidence="17" key="1">
    <citation type="submission" date="2019-01" db="EMBL/GenBank/DDBJ databases">
        <title>Draft genome sequences of three monokaryotic isolates of the white-rot basidiomycete fungus Dichomitus squalens.</title>
        <authorList>
            <consortium name="DOE Joint Genome Institute"/>
            <person name="Lopez S.C."/>
            <person name="Andreopoulos B."/>
            <person name="Pangilinan J."/>
            <person name="Lipzen A."/>
            <person name="Riley R."/>
            <person name="Ahrendt S."/>
            <person name="Ng V."/>
            <person name="Barry K."/>
            <person name="Daum C."/>
            <person name="Grigoriev I.V."/>
            <person name="Hilden K.S."/>
            <person name="Makela M.R."/>
            <person name="de Vries R.P."/>
        </authorList>
    </citation>
    <scope>NUCLEOTIDE SEQUENCE [LARGE SCALE GENOMIC DNA]</scope>
    <source>
        <strain evidence="17">OM18370.1</strain>
    </source>
</reference>
<evidence type="ECO:0000256" key="1">
    <source>
        <dbReference type="ARBA" id="ARBA00001973"/>
    </source>
</evidence>
<protein>
    <recommendedName>
        <fullName evidence="15">lytic cellulose monooxygenase (C4-dehydrogenating)</fullName>
        <ecNumber evidence="15">1.14.99.56</ecNumber>
    </recommendedName>
</protein>
<dbReference type="GO" id="GO:0016787">
    <property type="term" value="F:hydrolase activity"/>
    <property type="evidence" value="ECO:0007669"/>
    <property type="project" value="UniProtKB-KW"/>
</dbReference>
<evidence type="ECO:0000256" key="5">
    <source>
        <dbReference type="ARBA" id="ARBA00022729"/>
    </source>
</evidence>
<evidence type="ECO:0000256" key="15">
    <source>
        <dbReference type="ARBA" id="ARBA00047174"/>
    </source>
</evidence>
<comment type="similarity">
    <text evidence="13">Belongs to the polysaccharide monooxygenase AA9 family.</text>
</comment>
<comment type="subcellular location">
    <subcellularLocation>
        <location evidence="2">Secreted</location>
    </subcellularLocation>
</comment>
<comment type="catalytic activity">
    <reaction evidence="14">
        <text>[(1-&gt;4)-beta-D-glucosyl]n+m + reduced acceptor + O2 = 4-dehydro-beta-D-glucosyl-[(1-&gt;4)-beta-D-glucosyl]n-1 + [(1-&gt;4)-beta-D-glucosyl]m + acceptor + H2O.</text>
        <dbReference type="EC" id="1.14.99.56"/>
    </reaction>
</comment>
<evidence type="ECO:0000256" key="6">
    <source>
        <dbReference type="ARBA" id="ARBA00023001"/>
    </source>
</evidence>
<dbReference type="Proteomes" id="UP000292957">
    <property type="component" value="Unassembled WGS sequence"/>
</dbReference>
<dbReference type="EC" id="1.14.99.56" evidence="15"/>
<keyword evidence="9" id="KW-0503">Monooxygenase</keyword>
<evidence type="ECO:0000256" key="11">
    <source>
        <dbReference type="ARBA" id="ARBA00023277"/>
    </source>
</evidence>
<keyword evidence="17" id="KW-0378">Hydrolase</keyword>
<comment type="cofactor">
    <cofactor evidence="1">
        <name>Cu(2+)</name>
        <dbReference type="ChEBI" id="CHEBI:29036"/>
    </cofactor>
</comment>
<dbReference type="GO" id="GO:0046872">
    <property type="term" value="F:metal ion binding"/>
    <property type="evidence" value="ECO:0007669"/>
    <property type="project" value="UniProtKB-KW"/>
</dbReference>
<dbReference type="EMBL" id="ML143549">
    <property type="protein sequence ID" value="TBU22269.1"/>
    <property type="molecule type" value="Genomic_DNA"/>
</dbReference>
<keyword evidence="7" id="KW-0560">Oxidoreductase</keyword>
<dbReference type="CDD" id="cd21175">
    <property type="entry name" value="LPMO_AA9"/>
    <property type="match status" value="1"/>
</dbReference>
<keyword evidence="5" id="KW-0732">Signal</keyword>
<evidence type="ECO:0000256" key="10">
    <source>
        <dbReference type="ARBA" id="ARBA00023157"/>
    </source>
</evidence>
<sequence length="261" mass="27819">MSMGKAYQGNALNSKSVQSPIRMINSVSPVQNMSSSDLSCGQSAQKAAKSPHEAGPLMTYMASCGSAGCANFDSSFARWFEIEESGFRSDGTWAMKSLFGGLPANLVLPSNIAPGGYLIHHEIPALQKAQTEGGADLYPSCAQLRVGGSQFWEPQLTTSFPGAYSTDSGILVNVYPLTGQYEFTGPAVSNLEGMTLAALATNETAAVDSPSGRVSRVMHAPQESAVLLTFLHPPLLTFLRLPSSLLPRHYLLSPYSHSLRI</sequence>
<dbReference type="InterPro" id="IPR005103">
    <property type="entry name" value="AA9_LPMO"/>
</dbReference>
<evidence type="ECO:0000256" key="4">
    <source>
        <dbReference type="ARBA" id="ARBA00022723"/>
    </source>
</evidence>
<evidence type="ECO:0000313" key="17">
    <source>
        <dbReference type="EMBL" id="TBU22269.1"/>
    </source>
</evidence>
<evidence type="ECO:0000256" key="13">
    <source>
        <dbReference type="ARBA" id="ARBA00044502"/>
    </source>
</evidence>
<keyword evidence="8" id="KW-0186">Copper</keyword>
<gene>
    <name evidence="17" type="ORF">BD311DRAFT_869465</name>
</gene>
<evidence type="ECO:0000256" key="12">
    <source>
        <dbReference type="ARBA" id="ARBA00023326"/>
    </source>
</evidence>
<accession>A0A4Q9M5T5</accession>